<dbReference type="AlphaFoldDB" id="A0A7Z8KMT1"/>
<proteinExistence type="predicted"/>
<sequence length="223" mass="25636">MSVLEKVYSFIPYSLNKRLTEKRLSFNQVNTRLLNYNMALSTPSLDIQKIVDDELDSCVSFIPYCAKPSIDYVCPASDINMRKNRKCLKLDGKKCIVPCSLGRMVDILMEKGFTKERIFVIDSDSNLFPWLKKKKSEGYNYFLPGVGCHYGVGYALRYVQKEIGMEGCIVFLQDYDPLDKDHGVCKTIFDYNNMEKIDKGKRTKISDESLRIIEDLLSGDLEI</sequence>
<reference evidence="1 2" key="1">
    <citation type="submission" date="2019-06" db="EMBL/GenBank/DDBJ databases">
        <title>Draft genome sequence of Methanolobus vulcani B1d.</title>
        <authorList>
            <person name="Creighbaum A.J."/>
            <person name="Ticak T."/>
            <person name="Hariraju D."/>
            <person name="Arivett B.A."/>
            <person name="Ferguson D.J.Jr."/>
        </authorList>
    </citation>
    <scope>NUCLEOTIDE SEQUENCE [LARGE SCALE GENOMIC DNA]</scope>
    <source>
        <strain evidence="1 2">B1d</strain>
    </source>
</reference>
<gene>
    <name evidence="1" type="ORF">FKV42_13210</name>
</gene>
<dbReference type="OrthoDB" id="123540at2157"/>
<name>A0A7Z8KMT1_9EURY</name>
<protein>
    <recommendedName>
        <fullName evidence="3">DUF116 domain-containing protein</fullName>
    </recommendedName>
</protein>
<evidence type="ECO:0000313" key="1">
    <source>
        <dbReference type="EMBL" id="TQD23479.1"/>
    </source>
</evidence>
<keyword evidence="2" id="KW-1185">Reference proteome</keyword>
<organism evidence="1 2">
    <name type="scientific">Methanolobus vulcani</name>
    <dbReference type="NCBI Taxonomy" id="38026"/>
    <lineage>
        <taxon>Archaea</taxon>
        <taxon>Methanobacteriati</taxon>
        <taxon>Methanobacteriota</taxon>
        <taxon>Stenosarchaea group</taxon>
        <taxon>Methanomicrobia</taxon>
        <taxon>Methanosarcinales</taxon>
        <taxon>Methanosarcinaceae</taxon>
        <taxon>Methanolobus</taxon>
    </lineage>
</organism>
<evidence type="ECO:0008006" key="3">
    <source>
        <dbReference type="Google" id="ProtNLM"/>
    </source>
</evidence>
<dbReference type="EMBL" id="VIAQ01000020">
    <property type="protein sequence ID" value="TQD23479.1"/>
    <property type="molecule type" value="Genomic_DNA"/>
</dbReference>
<accession>A0A7Z8KMT1</accession>
<comment type="caution">
    <text evidence="1">The sequence shown here is derived from an EMBL/GenBank/DDBJ whole genome shotgun (WGS) entry which is preliminary data.</text>
</comment>
<evidence type="ECO:0000313" key="2">
    <source>
        <dbReference type="Proteomes" id="UP000319335"/>
    </source>
</evidence>
<dbReference type="Proteomes" id="UP000319335">
    <property type="component" value="Unassembled WGS sequence"/>
</dbReference>